<reference evidence="1" key="1">
    <citation type="submission" date="2014-09" db="EMBL/GenBank/DDBJ databases">
        <authorList>
            <person name="Magalhaes I.L.F."/>
            <person name="Oliveira U."/>
            <person name="Santos F.R."/>
            <person name="Vidigal T.H.D.A."/>
            <person name="Brescovit A.D."/>
            <person name="Santos A.J."/>
        </authorList>
    </citation>
    <scope>NUCLEOTIDE SEQUENCE</scope>
    <source>
        <tissue evidence="1">Shoot tissue taken approximately 20 cm above the soil surface</tissue>
    </source>
</reference>
<accession>A0A0A9B4N4</accession>
<name>A0A0A9B4N4_ARUDO</name>
<evidence type="ECO:0000313" key="1">
    <source>
        <dbReference type="EMBL" id="JAD56090.1"/>
    </source>
</evidence>
<reference evidence="1" key="2">
    <citation type="journal article" date="2015" name="Data Brief">
        <title>Shoot transcriptome of the giant reed, Arundo donax.</title>
        <authorList>
            <person name="Barrero R.A."/>
            <person name="Guerrero F.D."/>
            <person name="Moolhuijzen P."/>
            <person name="Goolsby J.A."/>
            <person name="Tidwell J."/>
            <person name="Bellgard S.E."/>
            <person name="Bellgard M.I."/>
        </authorList>
    </citation>
    <scope>NUCLEOTIDE SEQUENCE</scope>
    <source>
        <tissue evidence="1">Shoot tissue taken approximately 20 cm above the soil surface</tissue>
    </source>
</reference>
<sequence length="36" mass="4195">MVLATVQVKTRGSGVGKTQRWRLRCMLQRFKPFMAL</sequence>
<dbReference type="AlphaFoldDB" id="A0A0A9B4N4"/>
<organism evidence="1">
    <name type="scientific">Arundo donax</name>
    <name type="common">Giant reed</name>
    <name type="synonym">Donax arundinaceus</name>
    <dbReference type="NCBI Taxonomy" id="35708"/>
    <lineage>
        <taxon>Eukaryota</taxon>
        <taxon>Viridiplantae</taxon>
        <taxon>Streptophyta</taxon>
        <taxon>Embryophyta</taxon>
        <taxon>Tracheophyta</taxon>
        <taxon>Spermatophyta</taxon>
        <taxon>Magnoliopsida</taxon>
        <taxon>Liliopsida</taxon>
        <taxon>Poales</taxon>
        <taxon>Poaceae</taxon>
        <taxon>PACMAD clade</taxon>
        <taxon>Arundinoideae</taxon>
        <taxon>Arundineae</taxon>
        <taxon>Arundo</taxon>
    </lineage>
</organism>
<protein>
    <submittedName>
        <fullName evidence="1">Uncharacterized protein</fullName>
    </submittedName>
</protein>
<dbReference type="EMBL" id="GBRH01241805">
    <property type="protein sequence ID" value="JAD56090.1"/>
    <property type="molecule type" value="Transcribed_RNA"/>
</dbReference>
<proteinExistence type="predicted"/>